<reference evidence="6" key="1">
    <citation type="submission" date="2025-08" db="UniProtKB">
        <authorList>
            <consortium name="RefSeq"/>
        </authorList>
    </citation>
    <scope>IDENTIFICATION</scope>
    <source>
        <strain evidence="6">Wakin</strain>
        <tissue evidence="6">Muscle</tissue>
    </source>
</reference>
<feature type="region of interest" description="Disordered" evidence="3">
    <location>
        <begin position="1"/>
        <end position="86"/>
    </location>
</feature>
<dbReference type="PANTHER" id="PTHR47331">
    <property type="entry name" value="PHD-TYPE DOMAIN-CONTAINING PROTEIN"/>
    <property type="match status" value="1"/>
</dbReference>
<accession>A0A6P6NGV6</accession>
<dbReference type="InterPro" id="IPR043128">
    <property type="entry name" value="Rev_trsase/Diguanyl_cyclase"/>
</dbReference>
<feature type="region of interest" description="Disordered" evidence="3">
    <location>
        <begin position="150"/>
        <end position="235"/>
    </location>
</feature>
<dbReference type="GO" id="GO:0015074">
    <property type="term" value="P:DNA integration"/>
    <property type="evidence" value="ECO:0007669"/>
    <property type="project" value="InterPro"/>
</dbReference>
<dbReference type="PROSITE" id="PS50994">
    <property type="entry name" value="INTEGRASE"/>
    <property type="match status" value="1"/>
</dbReference>
<feature type="compositionally biased region" description="Basic and acidic residues" evidence="3">
    <location>
        <begin position="226"/>
        <end position="235"/>
    </location>
</feature>
<dbReference type="GO" id="GO:0003676">
    <property type="term" value="F:nucleic acid binding"/>
    <property type="evidence" value="ECO:0007669"/>
    <property type="project" value="InterPro"/>
</dbReference>
<comment type="similarity">
    <text evidence="1">Belongs to the beta type-B retroviral polymerase family. HERV class-II K(HML-2) pol subfamily.</text>
</comment>
<dbReference type="SUPFAM" id="SSF56672">
    <property type="entry name" value="DNA/RNA polymerases"/>
    <property type="match status" value="1"/>
</dbReference>
<feature type="compositionally biased region" description="Basic and acidic residues" evidence="3">
    <location>
        <begin position="156"/>
        <end position="186"/>
    </location>
</feature>
<dbReference type="OrthoDB" id="10056126at2759"/>
<gene>
    <name evidence="6" type="primary">LOC113080395</name>
</gene>
<dbReference type="Gene3D" id="3.10.10.10">
    <property type="entry name" value="HIV Type 1 Reverse Transcriptase, subunit A, domain 1"/>
    <property type="match status" value="1"/>
</dbReference>
<dbReference type="Gene3D" id="3.30.70.270">
    <property type="match status" value="1"/>
</dbReference>
<feature type="region of interest" description="Disordered" evidence="3">
    <location>
        <begin position="248"/>
        <end position="309"/>
    </location>
</feature>
<dbReference type="CDD" id="cd01644">
    <property type="entry name" value="RT_pepA17"/>
    <property type="match status" value="1"/>
</dbReference>
<keyword evidence="5" id="KW-1185">Reference proteome</keyword>
<dbReference type="InterPro" id="IPR040676">
    <property type="entry name" value="DUF5641"/>
</dbReference>
<evidence type="ECO:0000259" key="4">
    <source>
        <dbReference type="PROSITE" id="PS50994"/>
    </source>
</evidence>
<dbReference type="Pfam" id="PF18701">
    <property type="entry name" value="DUF5641"/>
    <property type="match status" value="1"/>
</dbReference>
<feature type="compositionally biased region" description="Basic and acidic residues" evidence="3">
    <location>
        <begin position="77"/>
        <end position="86"/>
    </location>
</feature>
<feature type="compositionally biased region" description="Low complexity" evidence="3">
    <location>
        <begin position="619"/>
        <end position="629"/>
    </location>
</feature>
<evidence type="ECO:0000256" key="2">
    <source>
        <dbReference type="ARBA" id="ARBA00012180"/>
    </source>
</evidence>
<feature type="compositionally biased region" description="Polar residues" evidence="3">
    <location>
        <begin position="32"/>
        <end position="43"/>
    </location>
</feature>
<dbReference type="PANTHER" id="PTHR47331:SF5">
    <property type="entry name" value="RIBONUCLEASE H"/>
    <property type="match status" value="1"/>
</dbReference>
<feature type="compositionally biased region" description="Basic and acidic residues" evidence="3">
    <location>
        <begin position="268"/>
        <end position="284"/>
    </location>
</feature>
<feature type="compositionally biased region" description="Basic and acidic residues" evidence="3">
    <location>
        <begin position="606"/>
        <end position="618"/>
    </location>
</feature>
<dbReference type="Pfam" id="PF17921">
    <property type="entry name" value="Integrase_H2C2"/>
    <property type="match status" value="1"/>
</dbReference>
<sequence length="1933" mass="220873">MSTTSDNEYNAQSRRQRSLPNYLQDYDLSDLPTRSQTMKPSESQPRERLDEEDHSRPDSRSAPPESQLHHSPARWSVTDKWESSADEWRRECRILEREREDLLASIEELKIQNEQLRARAEPSNSRSEPRTVAARDRLYREGLEYGGASTQYKSVYFRDRETPPQRSSDRRHDYSRETKDYRETTRYDSPSPKSSPEPVLSKHQASRRSYESREGRYSSQHNYEQCSHRRSPERYASYRDSCYSSREYREPSCRGDYSPARRFSYSPDQREKRSPPSPWHEPRRSVTPPGGQERTYRGPTPTIPNFNRPNPRDFARLRIALDNLLPRDATERFKFQILVDHLKLEEALLVADSYSNSDYPFTDTMAALNQQYGQPHQLALQRIAELMDGPNIQSGDIKSFRLFALNVRSLVSMLEQLGLKGQVELDCGSHVTRLLGKLPHDLRSSFRRYIHPLRIPIPTLLDLADWLEYELQIQEDIAQYRLRKDTGTRPKESKSNVKSSPKASVLLLGAEPKPVREPAKVTPPTSLEAKKFCPFCENYKHTLNNCANFKLLSATQKCKWIQDNNRCWRCGREHRSAECDLKMCCKTCNSRHLLVLHDVSERSLVKTDKAERRSDQGKSSESNPSSVPSADQVLYIGKPPQGPRVLLKVSKVILRHGDQTLETYAVLDDGSERTLLLQPAVQQLGLEGQPEDLPLRTVRQELQTLHGAAVSFSISPACSPAMVYNIQGAFTAPKLGLGQHTYPFKALQSKYRHLKKLSIPSFKDIVPLLLIGSDHPHLVTPVEPVIFGPPGAPVAVRTRLGWTLQGPTNNLKHYLIEQRCFFTAFGAPPADIYQHVERLWQLDILPWRSEKASTRSRQDKEALECLDKQTVRVHVNGVHRYATPLLRVKNFPQLCAPKEAVLPQLRNTERRLAKNPETAQVYNAEIQRLEQAGYVAKLPPGTENTSSSWYIPHHLVEHNGKHRVVFNCSFQYGTTDLNKLLLPGPTLGPPLLSVLLRFREHCVAFSSDIRGMFHQVRLLPEDEPLLRFLWRELKRDEQPTVYQWKVLPFGTTCSPCCATYALQKHVTDHTQPADAVRDSVLRHFYVDNWLQSVPTVEDAKPIIDKLQTLLAEGGFELRQWASTHPDTIRHLPAEARSASAEKWIAQGHPDQEESALGLQWDCREDTLSFKCREVLATDEVVTMRYIYKVVASQYDPLGFLVPYTTRAKVVIQHLWDKRRDWDDPALPDHLLAAWREWEDELPHLQSIAFPRCYTGQELDSPTCEREIHVFCDASEQAYGSVAYLRTKNSHGVVQVAFVTARSRVAPRKQQSIPRLELCAALTGAQMAQILKSELTLPIQQVMLWSDSTTVLKWLQSESCRFKVFVGTRVAEIQDLTEGDTWRYVDSAQNPADDITRGKPLNTLTPDSRWGQGPTFLWCEPDKWPQSPQIQTEADQSEELKKSQFCGLTTTTPNLLPDAKQFSSFRDLLTATTKTLHGAAPGNVTAYRQAQLALLQQVQQDSFPIDYALLQSGKPVTKSSRLLKLAPEFDHSDKLIRVGGRLRHSNQLEPDTVHPVVLDAKHPVTQLLIEEYDYRLHHPGPERVFSEMRRKYWLPGGREAIRHFQRKCQECQKWRGKPQIPQMADLPPSRVQLFKPAFYSTGVDCFGPYSVAIGRRSEKRWGIIFKCMTTRAVHIDMLSSLNADSFLMALRRFISRRGKPFELISDQGTNFRGGDRELREAFADLAPDIKAQLASQQIDWKFNPPNAPHFGGCWEREIRSVKQALQVTLGAQLVTDEVLRTLLVEIEGILNSKPLGYTSADIADPDPITPNSLLIGRPDASLPQVVYPDSELLSSRRWRHSQLLADHFWKHFIRFYLPSLQARQKWNAENPNLHIGKTVLMIDPQLPRSLWPVGKVTSVFPGLDGKVRSAEVNVGDRAYTRPVARLIQLPELSD</sequence>
<dbReference type="EC" id="3.1.26.4" evidence="2"/>
<dbReference type="InterPro" id="IPR008042">
    <property type="entry name" value="Retrotrans_Pao"/>
</dbReference>
<dbReference type="Gene3D" id="1.10.340.70">
    <property type="match status" value="1"/>
</dbReference>
<dbReference type="RefSeq" id="XP_026108355.1">
    <property type="nucleotide sequence ID" value="XM_026252570.1"/>
</dbReference>
<dbReference type="GeneID" id="113080395"/>
<dbReference type="SUPFAM" id="SSF53098">
    <property type="entry name" value="Ribonuclease H-like"/>
    <property type="match status" value="1"/>
</dbReference>
<evidence type="ECO:0000256" key="1">
    <source>
        <dbReference type="ARBA" id="ARBA00010879"/>
    </source>
</evidence>
<dbReference type="Proteomes" id="UP000515129">
    <property type="component" value="Chromosome 5"/>
</dbReference>
<dbReference type="InterPro" id="IPR012337">
    <property type="entry name" value="RNaseH-like_sf"/>
</dbReference>
<organism evidence="5 6">
    <name type="scientific">Carassius auratus</name>
    <name type="common">Goldfish</name>
    <dbReference type="NCBI Taxonomy" id="7957"/>
    <lineage>
        <taxon>Eukaryota</taxon>
        <taxon>Metazoa</taxon>
        <taxon>Chordata</taxon>
        <taxon>Craniata</taxon>
        <taxon>Vertebrata</taxon>
        <taxon>Euteleostomi</taxon>
        <taxon>Actinopterygii</taxon>
        <taxon>Neopterygii</taxon>
        <taxon>Teleostei</taxon>
        <taxon>Ostariophysi</taxon>
        <taxon>Cypriniformes</taxon>
        <taxon>Cyprinidae</taxon>
        <taxon>Cyprininae</taxon>
        <taxon>Carassius</taxon>
    </lineage>
</organism>
<dbReference type="GO" id="GO:0004523">
    <property type="term" value="F:RNA-DNA hybrid ribonuclease activity"/>
    <property type="evidence" value="ECO:0007669"/>
    <property type="project" value="UniProtKB-EC"/>
</dbReference>
<feature type="compositionally biased region" description="Basic and acidic residues" evidence="3">
    <location>
        <begin position="44"/>
        <end position="59"/>
    </location>
</feature>
<name>A0A6P6NGV6_CARAU</name>
<dbReference type="InterPro" id="IPR043502">
    <property type="entry name" value="DNA/RNA_pol_sf"/>
</dbReference>
<dbReference type="InterPro" id="IPR000477">
    <property type="entry name" value="RT_dom"/>
</dbReference>
<dbReference type="Pfam" id="PF05380">
    <property type="entry name" value="Peptidase_A17"/>
    <property type="match status" value="1"/>
</dbReference>
<dbReference type="KEGG" id="caua:113080395"/>
<dbReference type="InterPro" id="IPR001584">
    <property type="entry name" value="Integrase_cat-core"/>
</dbReference>
<evidence type="ECO:0000313" key="5">
    <source>
        <dbReference type="Proteomes" id="UP000515129"/>
    </source>
</evidence>
<dbReference type="InterPro" id="IPR036397">
    <property type="entry name" value="RNaseH_sf"/>
</dbReference>
<feature type="domain" description="Integrase catalytic" evidence="4">
    <location>
        <begin position="1631"/>
        <end position="1817"/>
    </location>
</feature>
<dbReference type="Gene3D" id="3.30.420.10">
    <property type="entry name" value="Ribonuclease H-like superfamily/Ribonuclease H"/>
    <property type="match status" value="1"/>
</dbReference>
<dbReference type="Pfam" id="PF00078">
    <property type="entry name" value="RVT_1"/>
    <property type="match status" value="1"/>
</dbReference>
<protein>
    <recommendedName>
        <fullName evidence="2">ribonuclease H</fullName>
        <ecNumber evidence="2">3.1.26.4</ecNumber>
    </recommendedName>
</protein>
<evidence type="ECO:0000256" key="3">
    <source>
        <dbReference type="SAM" id="MobiDB-lite"/>
    </source>
</evidence>
<evidence type="ECO:0000313" key="6">
    <source>
        <dbReference type="RefSeq" id="XP_026108355.1"/>
    </source>
</evidence>
<proteinExistence type="inferred from homology"/>
<feature type="region of interest" description="Disordered" evidence="3">
    <location>
        <begin position="112"/>
        <end position="135"/>
    </location>
</feature>
<feature type="region of interest" description="Disordered" evidence="3">
    <location>
        <begin position="606"/>
        <end position="634"/>
    </location>
</feature>
<feature type="compositionally biased region" description="Polar residues" evidence="3">
    <location>
        <begin position="1"/>
        <end position="21"/>
    </location>
</feature>
<dbReference type="InterPro" id="IPR041588">
    <property type="entry name" value="Integrase_H2C2"/>
</dbReference>